<dbReference type="InterPro" id="IPR020602">
    <property type="entry name" value="GTP_CycHdrlase_I_dom"/>
</dbReference>
<evidence type="ECO:0000313" key="8">
    <source>
        <dbReference type="Proteomes" id="UP000017081"/>
    </source>
</evidence>
<keyword evidence="4 5" id="KW-0378">Hydrolase</keyword>
<feature type="binding site" evidence="5">
    <location>
        <position position="75"/>
    </location>
    <ligand>
        <name>Zn(2+)</name>
        <dbReference type="ChEBI" id="CHEBI:29105"/>
    </ligand>
</feature>
<evidence type="ECO:0000259" key="6">
    <source>
        <dbReference type="Pfam" id="PF01227"/>
    </source>
</evidence>
<dbReference type="GO" id="GO:0006729">
    <property type="term" value="P:tetrahydrobiopterin biosynthetic process"/>
    <property type="evidence" value="ECO:0007669"/>
    <property type="project" value="TreeGrafter"/>
</dbReference>
<dbReference type="UniPathway" id="UPA00848">
    <property type="reaction ID" value="UER00151"/>
</dbReference>
<protein>
    <recommendedName>
        <fullName evidence="5">GTP cyclohydrolase 1</fullName>
        <ecNumber evidence="5">3.5.4.16</ecNumber>
    </recommendedName>
    <alternativeName>
        <fullName evidence="5">GTP cyclohydrolase I</fullName>
        <shortName evidence="5">GTP-CH-I</shortName>
    </alternativeName>
</protein>
<dbReference type="HOGENOM" id="CLU_049768_3_3_0"/>
<feature type="domain" description="GTP cyclohydrolase I" evidence="6">
    <location>
        <begin position="5"/>
        <end position="182"/>
    </location>
</feature>
<comment type="catalytic activity">
    <reaction evidence="1 5">
        <text>GTP + H2O = 7,8-dihydroneopterin 3'-triphosphate + formate + H(+)</text>
        <dbReference type="Rhea" id="RHEA:17473"/>
        <dbReference type="ChEBI" id="CHEBI:15377"/>
        <dbReference type="ChEBI" id="CHEBI:15378"/>
        <dbReference type="ChEBI" id="CHEBI:15740"/>
        <dbReference type="ChEBI" id="CHEBI:37565"/>
        <dbReference type="ChEBI" id="CHEBI:58462"/>
        <dbReference type="EC" id="3.5.4.16"/>
    </reaction>
</comment>
<dbReference type="GO" id="GO:0005737">
    <property type="term" value="C:cytoplasm"/>
    <property type="evidence" value="ECO:0007669"/>
    <property type="project" value="TreeGrafter"/>
</dbReference>
<dbReference type="Pfam" id="PF01227">
    <property type="entry name" value="GTP_cyclohydroI"/>
    <property type="match status" value="1"/>
</dbReference>
<dbReference type="GO" id="GO:0008270">
    <property type="term" value="F:zinc ion binding"/>
    <property type="evidence" value="ECO:0007669"/>
    <property type="project" value="UniProtKB-UniRule"/>
</dbReference>
<dbReference type="InterPro" id="IPR043133">
    <property type="entry name" value="GTP-CH-I_C/QueF"/>
</dbReference>
<dbReference type="FunFam" id="3.30.1130.10:FF:000001">
    <property type="entry name" value="GTP cyclohydrolase 1"/>
    <property type="match status" value="1"/>
</dbReference>
<keyword evidence="5" id="KW-0547">Nucleotide-binding</keyword>
<comment type="caution">
    <text evidence="7">The sequence shown here is derived from an EMBL/GenBank/DDBJ whole genome shotgun (WGS) entry which is preliminary data.</text>
</comment>
<dbReference type="HAMAP" id="MF_00223">
    <property type="entry name" value="FolE"/>
    <property type="match status" value="1"/>
</dbReference>
<organism evidence="7 8">
    <name type="scientific">Cetobacterium somerae ATCC BAA-474</name>
    <dbReference type="NCBI Taxonomy" id="1319815"/>
    <lineage>
        <taxon>Bacteria</taxon>
        <taxon>Fusobacteriati</taxon>
        <taxon>Fusobacteriota</taxon>
        <taxon>Fusobacteriia</taxon>
        <taxon>Fusobacteriales</taxon>
        <taxon>Fusobacteriaceae</taxon>
        <taxon>Cetobacterium</taxon>
    </lineage>
</organism>
<dbReference type="NCBIfam" id="NF006826">
    <property type="entry name" value="PRK09347.1-3"/>
    <property type="match status" value="1"/>
</dbReference>
<proteinExistence type="inferred from homology"/>
<dbReference type="EC" id="3.5.4.16" evidence="5"/>
<dbReference type="PATRIC" id="fig|1319815.3.peg.1802"/>
<comment type="similarity">
    <text evidence="5">Belongs to the GTP cyclohydrolase I family.</text>
</comment>
<evidence type="ECO:0000256" key="4">
    <source>
        <dbReference type="ARBA" id="ARBA00022801"/>
    </source>
</evidence>
<evidence type="ECO:0000256" key="1">
    <source>
        <dbReference type="ARBA" id="ARBA00001052"/>
    </source>
</evidence>
<dbReference type="NCBIfam" id="TIGR00063">
    <property type="entry name" value="folE"/>
    <property type="match status" value="1"/>
</dbReference>
<keyword evidence="8" id="KW-1185">Reference proteome</keyword>
<dbReference type="InterPro" id="IPR001474">
    <property type="entry name" value="GTP_CycHdrlase_I"/>
</dbReference>
<dbReference type="NCBIfam" id="NF006825">
    <property type="entry name" value="PRK09347.1-2"/>
    <property type="match status" value="1"/>
</dbReference>
<name>U7VBS5_9FUSO</name>
<dbReference type="GO" id="GO:0006730">
    <property type="term" value="P:one-carbon metabolic process"/>
    <property type="evidence" value="ECO:0007669"/>
    <property type="project" value="UniProtKB-UniRule"/>
</dbReference>
<dbReference type="EMBL" id="AXZF01000074">
    <property type="protein sequence ID" value="ERT68223.1"/>
    <property type="molecule type" value="Genomic_DNA"/>
</dbReference>
<dbReference type="Proteomes" id="UP000017081">
    <property type="component" value="Unassembled WGS sequence"/>
</dbReference>
<dbReference type="GO" id="GO:0046654">
    <property type="term" value="P:tetrahydrofolate biosynthetic process"/>
    <property type="evidence" value="ECO:0007669"/>
    <property type="project" value="UniProtKB-UniRule"/>
</dbReference>
<comment type="pathway">
    <text evidence="2 5">Cofactor biosynthesis; 7,8-dihydroneopterin triphosphate biosynthesis; 7,8-dihydroneopterin triphosphate from GTP: step 1/1.</text>
</comment>
<dbReference type="PANTHER" id="PTHR11109">
    <property type="entry name" value="GTP CYCLOHYDROLASE I"/>
    <property type="match status" value="1"/>
</dbReference>
<dbReference type="eggNOG" id="COG0302">
    <property type="taxonomic scope" value="Bacteria"/>
</dbReference>
<evidence type="ECO:0000256" key="5">
    <source>
        <dbReference type="HAMAP-Rule" id="MF_00223"/>
    </source>
</evidence>
<dbReference type="GO" id="GO:0005525">
    <property type="term" value="F:GTP binding"/>
    <property type="evidence" value="ECO:0007669"/>
    <property type="project" value="UniProtKB-KW"/>
</dbReference>
<dbReference type="InterPro" id="IPR018234">
    <property type="entry name" value="GTP_CycHdrlase_I_CS"/>
</dbReference>
<dbReference type="SUPFAM" id="SSF55620">
    <property type="entry name" value="Tetrahydrobiopterin biosynthesis enzymes-like"/>
    <property type="match status" value="1"/>
</dbReference>
<keyword evidence="3 5" id="KW-0554">One-carbon metabolism</keyword>
<reference evidence="7 8" key="1">
    <citation type="submission" date="2013-08" db="EMBL/GenBank/DDBJ databases">
        <authorList>
            <person name="Weinstock G."/>
            <person name="Sodergren E."/>
            <person name="Wylie T."/>
            <person name="Fulton L."/>
            <person name="Fulton R."/>
            <person name="Fronick C."/>
            <person name="O'Laughlin M."/>
            <person name="Godfrey J."/>
            <person name="Miner T."/>
            <person name="Herter B."/>
            <person name="Appelbaum E."/>
            <person name="Cordes M."/>
            <person name="Lek S."/>
            <person name="Wollam A."/>
            <person name="Pepin K.H."/>
            <person name="Palsikar V.B."/>
            <person name="Mitreva M."/>
            <person name="Wilson R.K."/>
        </authorList>
    </citation>
    <scope>NUCLEOTIDE SEQUENCE [LARGE SCALE GENOMIC DNA]</scope>
    <source>
        <strain evidence="7 8">ATCC BAA-474</strain>
    </source>
</reference>
<dbReference type="PANTHER" id="PTHR11109:SF7">
    <property type="entry name" value="GTP CYCLOHYDROLASE 1"/>
    <property type="match status" value="1"/>
</dbReference>
<dbReference type="STRING" id="1319815.HMPREF0202_01866"/>
<dbReference type="Gene3D" id="3.30.1130.10">
    <property type="match status" value="1"/>
</dbReference>
<accession>U7VBS5</accession>
<feature type="binding site" evidence="5">
    <location>
        <position position="78"/>
    </location>
    <ligand>
        <name>Zn(2+)</name>
        <dbReference type="ChEBI" id="CHEBI:29105"/>
    </ligand>
</feature>
<dbReference type="PROSITE" id="PS00859">
    <property type="entry name" value="GTP_CYCLOHYDROL_1_1"/>
    <property type="match status" value="1"/>
</dbReference>
<evidence type="ECO:0000313" key="7">
    <source>
        <dbReference type="EMBL" id="ERT68223.1"/>
    </source>
</evidence>
<keyword evidence="5" id="KW-0479">Metal-binding</keyword>
<comment type="subunit">
    <text evidence="5">Homopolymer.</text>
</comment>
<evidence type="ECO:0000256" key="2">
    <source>
        <dbReference type="ARBA" id="ARBA00005080"/>
    </source>
</evidence>
<sequence length="184" mass="21188">MNLKTHIKNIILEINNDNNLISDEVIENTPERIETFYKEIFSGLLLNPYDFLKRTFPIQNNDLIIEKNISFHSMCEHHFLPFFGKISVGYIPNNKIVGFGDIIKVIEAYCKRPQLQERLCDEIAETIYKGLECQGVYILMEAEHMCMTMRGVKSIGTKVTTTSSKGIFNTNNSLKTEFLTLVKN</sequence>
<dbReference type="RefSeq" id="WP_023051402.1">
    <property type="nucleotide sequence ID" value="NZ_CP173065.2"/>
</dbReference>
<gene>
    <name evidence="5" type="primary">folE</name>
    <name evidence="7" type="ORF">HMPREF0202_01866</name>
</gene>
<evidence type="ECO:0000256" key="3">
    <source>
        <dbReference type="ARBA" id="ARBA00022563"/>
    </source>
</evidence>
<dbReference type="AlphaFoldDB" id="U7VBS5"/>
<keyword evidence="5" id="KW-0342">GTP-binding</keyword>
<feature type="binding site" evidence="5">
    <location>
        <position position="146"/>
    </location>
    <ligand>
        <name>Zn(2+)</name>
        <dbReference type="ChEBI" id="CHEBI:29105"/>
    </ligand>
</feature>
<keyword evidence="5" id="KW-0862">Zinc</keyword>
<dbReference type="GO" id="GO:0003934">
    <property type="term" value="F:GTP cyclohydrolase I activity"/>
    <property type="evidence" value="ECO:0007669"/>
    <property type="project" value="UniProtKB-UniRule"/>
</dbReference>